<keyword evidence="5 9" id="KW-0963">Cytoplasm</keyword>
<evidence type="ECO:0000256" key="8">
    <source>
        <dbReference type="ARBA" id="ARBA00022691"/>
    </source>
</evidence>
<dbReference type="Pfam" id="PF05724">
    <property type="entry name" value="TPMT"/>
    <property type="match status" value="1"/>
</dbReference>
<keyword evidence="6 9" id="KW-0489">Methyltransferase</keyword>
<evidence type="ECO:0000256" key="6">
    <source>
        <dbReference type="ARBA" id="ARBA00022603"/>
    </source>
</evidence>
<dbReference type="PANTHER" id="PTHR10259:SF11">
    <property type="entry name" value="THIOPURINE S-METHYLTRANSFERASE"/>
    <property type="match status" value="1"/>
</dbReference>
<dbReference type="RefSeq" id="WP_147185685.1">
    <property type="nucleotide sequence ID" value="NZ_CP042382.1"/>
</dbReference>
<dbReference type="GO" id="GO:0032259">
    <property type="term" value="P:methylation"/>
    <property type="evidence" value="ECO:0007669"/>
    <property type="project" value="UniProtKB-KW"/>
</dbReference>
<dbReference type="Gene3D" id="3.40.50.150">
    <property type="entry name" value="Vaccinia Virus protein VP39"/>
    <property type="match status" value="1"/>
</dbReference>
<evidence type="ECO:0000256" key="7">
    <source>
        <dbReference type="ARBA" id="ARBA00022679"/>
    </source>
</evidence>
<gene>
    <name evidence="9" type="primary">tpm</name>
    <name evidence="10" type="ORF">FGL86_15945</name>
</gene>
<dbReference type="EMBL" id="CP042382">
    <property type="protein sequence ID" value="QEA40417.1"/>
    <property type="molecule type" value="Genomic_DNA"/>
</dbReference>
<dbReference type="OrthoDB" id="9778208at2"/>
<keyword evidence="11" id="KW-1185">Reference proteome</keyword>
<dbReference type="Proteomes" id="UP000321272">
    <property type="component" value="Chromosome"/>
</dbReference>
<feature type="binding site" evidence="9">
    <location>
        <position position="64"/>
    </location>
    <ligand>
        <name>S-adenosyl-L-methionine</name>
        <dbReference type="ChEBI" id="CHEBI:59789"/>
    </ligand>
</feature>
<organism evidence="10 11">
    <name type="scientific">Pistricoccus aurantiacus</name>
    <dbReference type="NCBI Taxonomy" id="1883414"/>
    <lineage>
        <taxon>Bacteria</taxon>
        <taxon>Pseudomonadati</taxon>
        <taxon>Pseudomonadota</taxon>
        <taxon>Gammaproteobacteria</taxon>
        <taxon>Oceanospirillales</taxon>
        <taxon>Halomonadaceae</taxon>
        <taxon>Pistricoccus</taxon>
    </lineage>
</organism>
<comment type="catalytic activity">
    <reaction evidence="1 9">
        <text>S-adenosyl-L-methionine + a thiopurine = S-adenosyl-L-homocysteine + a thiopurine S-methylether.</text>
        <dbReference type="EC" id="2.1.1.67"/>
    </reaction>
</comment>
<comment type="subcellular location">
    <subcellularLocation>
        <location evidence="2 9">Cytoplasm</location>
    </subcellularLocation>
</comment>
<comment type="similarity">
    <text evidence="3 9">Belongs to the class I-like SAM-binding methyltransferase superfamily. TPMT family.</text>
</comment>
<sequence>MTNEWLERWRDGRIAFHRDAVHPALERYWPDLQNQGSKILVPLCGKSLDMRWLAGQGHPVLGIELAEAAIEQFVAEGQGDALRYRQGDFPIWRQGNVELWCGDFFHFHIAHAAEIGAFYDRAALIALPQPTRQRYAFHLAQLIPPGSKGLLISLMRPNAKGPPYSVGHEEVEKLFTPNFELTHLEDGKTDDRGWQESVWALTRRGPVA</sequence>
<dbReference type="NCBIfam" id="NF009732">
    <property type="entry name" value="PRK13255.1"/>
    <property type="match status" value="1"/>
</dbReference>
<evidence type="ECO:0000256" key="9">
    <source>
        <dbReference type="HAMAP-Rule" id="MF_00812"/>
    </source>
</evidence>
<dbReference type="InterPro" id="IPR025835">
    <property type="entry name" value="Thiopurine_S-MeTrfase"/>
</dbReference>
<reference evidence="10 11" key="1">
    <citation type="submission" date="2019-06" db="EMBL/GenBank/DDBJ databases">
        <title>Genome analyses of bacteria isolated from kimchi.</title>
        <authorList>
            <person name="Lee S."/>
            <person name="Ahn S."/>
            <person name="Roh S."/>
        </authorList>
    </citation>
    <scope>NUCLEOTIDE SEQUENCE [LARGE SCALE GENOMIC DNA]</scope>
    <source>
        <strain evidence="10 11">CBA4606</strain>
    </source>
</reference>
<feature type="binding site" evidence="9">
    <location>
        <position position="9"/>
    </location>
    <ligand>
        <name>S-adenosyl-L-methionine</name>
        <dbReference type="ChEBI" id="CHEBI:59789"/>
    </ligand>
</feature>
<dbReference type="GO" id="GO:0005737">
    <property type="term" value="C:cytoplasm"/>
    <property type="evidence" value="ECO:0007669"/>
    <property type="project" value="UniProtKB-SubCell"/>
</dbReference>
<evidence type="ECO:0000256" key="2">
    <source>
        <dbReference type="ARBA" id="ARBA00004496"/>
    </source>
</evidence>
<name>A0A5B8SWA2_9GAMM</name>
<dbReference type="SUPFAM" id="SSF53335">
    <property type="entry name" value="S-adenosyl-L-methionine-dependent methyltransferases"/>
    <property type="match status" value="1"/>
</dbReference>
<dbReference type="FunFam" id="3.40.50.150:FF:000101">
    <property type="entry name" value="Thiopurine S-methyltransferase"/>
    <property type="match status" value="1"/>
</dbReference>
<dbReference type="PANTHER" id="PTHR10259">
    <property type="entry name" value="THIOPURINE S-METHYLTRANSFERASE"/>
    <property type="match status" value="1"/>
</dbReference>
<dbReference type="GO" id="GO:0008119">
    <property type="term" value="F:thiopurine S-methyltransferase activity"/>
    <property type="evidence" value="ECO:0007669"/>
    <property type="project" value="UniProtKB-UniRule"/>
</dbReference>
<proteinExistence type="inferred from homology"/>
<evidence type="ECO:0000256" key="5">
    <source>
        <dbReference type="ARBA" id="ARBA00022490"/>
    </source>
</evidence>
<evidence type="ECO:0000313" key="10">
    <source>
        <dbReference type="EMBL" id="QEA40417.1"/>
    </source>
</evidence>
<accession>A0A5B8SWA2</accession>
<evidence type="ECO:0000256" key="1">
    <source>
        <dbReference type="ARBA" id="ARBA00000903"/>
    </source>
</evidence>
<keyword evidence="7 9" id="KW-0808">Transferase</keyword>
<dbReference type="PROSITE" id="PS51585">
    <property type="entry name" value="SAM_MT_TPMT"/>
    <property type="match status" value="1"/>
</dbReference>
<evidence type="ECO:0000313" key="11">
    <source>
        <dbReference type="Proteomes" id="UP000321272"/>
    </source>
</evidence>
<dbReference type="PIRSF" id="PIRSF023956">
    <property type="entry name" value="Thiopurine_S-methyltransferase"/>
    <property type="match status" value="1"/>
</dbReference>
<dbReference type="InterPro" id="IPR008854">
    <property type="entry name" value="TPMT"/>
</dbReference>
<evidence type="ECO:0000256" key="3">
    <source>
        <dbReference type="ARBA" id="ARBA00008145"/>
    </source>
</evidence>
<dbReference type="AlphaFoldDB" id="A0A5B8SWA2"/>
<dbReference type="EC" id="2.1.1.67" evidence="4 9"/>
<keyword evidence="8 9" id="KW-0949">S-adenosyl-L-methionine</keyword>
<feature type="binding site" evidence="9">
    <location>
        <position position="43"/>
    </location>
    <ligand>
        <name>S-adenosyl-L-methionine</name>
        <dbReference type="ChEBI" id="CHEBI:59789"/>
    </ligand>
</feature>
<dbReference type="HAMAP" id="MF_00812">
    <property type="entry name" value="Thiopur_methtran"/>
    <property type="match status" value="1"/>
</dbReference>
<evidence type="ECO:0000256" key="4">
    <source>
        <dbReference type="ARBA" id="ARBA00011905"/>
    </source>
</evidence>
<dbReference type="KEGG" id="paur:FGL86_15945"/>
<feature type="binding site" evidence="9">
    <location>
        <position position="121"/>
    </location>
    <ligand>
        <name>S-adenosyl-L-methionine</name>
        <dbReference type="ChEBI" id="CHEBI:59789"/>
    </ligand>
</feature>
<dbReference type="InterPro" id="IPR029063">
    <property type="entry name" value="SAM-dependent_MTases_sf"/>
</dbReference>
<protein>
    <recommendedName>
        <fullName evidence="4 9">Thiopurine S-methyltransferase</fullName>
        <ecNumber evidence="4 9">2.1.1.67</ecNumber>
    </recommendedName>
    <alternativeName>
        <fullName evidence="9">Thiopurine methyltransferase</fullName>
    </alternativeName>
</protein>